<accession>A0ABR7XBQ4</accession>
<dbReference type="Proteomes" id="UP000625551">
    <property type="component" value="Unassembled WGS sequence"/>
</dbReference>
<evidence type="ECO:0008006" key="3">
    <source>
        <dbReference type="Google" id="ProtNLM"/>
    </source>
</evidence>
<reference evidence="1 2" key="1">
    <citation type="submission" date="2020-09" db="EMBL/GenBank/DDBJ databases">
        <title>Genome sequencing and assembly of Pontibacter sp.</title>
        <authorList>
            <person name="Chhetri G."/>
        </authorList>
    </citation>
    <scope>NUCLEOTIDE SEQUENCE [LARGE SCALE GENOMIC DNA]</scope>
    <source>
        <strain evidence="1 2">JH31</strain>
    </source>
</reference>
<dbReference type="Gene3D" id="1.10.3680.10">
    <property type="entry name" value="TerB-like"/>
    <property type="match status" value="1"/>
</dbReference>
<name>A0ABR7XBQ4_9BACT</name>
<organism evidence="1 2">
    <name type="scientific">Pontibacter aquaedesilientis</name>
    <dbReference type="NCBI Taxonomy" id="2766980"/>
    <lineage>
        <taxon>Bacteria</taxon>
        <taxon>Pseudomonadati</taxon>
        <taxon>Bacteroidota</taxon>
        <taxon>Cytophagia</taxon>
        <taxon>Cytophagales</taxon>
        <taxon>Hymenobacteraceae</taxon>
        <taxon>Pontibacter</taxon>
    </lineage>
</organism>
<sequence>MEGVFNTTGRSDIPDFYTYAPQNEQEAWIAIMHACIAVDDDVADVELDELAQTLTSKRLFEGHDNMAYSRTVFYAHTQVGSKVLIDNSVDKIAPENRPDLFAHTIQLVLADCVVTEKEEELIQYLYSALDLDKEMALQIVKDVLIQNNKNAAPPPAQ</sequence>
<dbReference type="SUPFAM" id="SSF158682">
    <property type="entry name" value="TerB-like"/>
    <property type="match status" value="1"/>
</dbReference>
<proteinExistence type="predicted"/>
<protein>
    <recommendedName>
        <fullName evidence="3">Tellurite resistance protein TerB</fullName>
    </recommendedName>
</protein>
<comment type="caution">
    <text evidence="1">The sequence shown here is derived from an EMBL/GenBank/DDBJ whole genome shotgun (WGS) entry which is preliminary data.</text>
</comment>
<dbReference type="RefSeq" id="WP_191181899.1">
    <property type="nucleotide sequence ID" value="NZ_JACXAJ010000001.1"/>
</dbReference>
<evidence type="ECO:0000313" key="1">
    <source>
        <dbReference type="EMBL" id="MBD1395734.1"/>
    </source>
</evidence>
<dbReference type="InterPro" id="IPR029024">
    <property type="entry name" value="TerB-like"/>
</dbReference>
<dbReference type="EMBL" id="JACXAJ010000001">
    <property type="protein sequence ID" value="MBD1395734.1"/>
    <property type="molecule type" value="Genomic_DNA"/>
</dbReference>
<keyword evidence="2" id="KW-1185">Reference proteome</keyword>
<evidence type="ECO:0000313" key="2">
    <source>
        <dbReference type="Proteomes" id="UP000625551"/>
    </source>
</evidence>
<gene>
    <name evidence="1" type="ORF">H9Q13_01025</name>
</gene>